<accession>A0ABM3K2V3</accession>
<dbReference type="InterPro" id="IPR027417">
    <property type="entry name" value="P-loop_NTPase"/>
</dbReference>
<protein>
    <submittedName>
        <fullName evidence="2">Elongation factor 1-alpha 1-like isoform X1</fullName>
    </submittedName>
    <submittedName>
        <fullName evidence="3">Elongation factor 1-alpha 1-like isoform X2</fullName>
    </submittedName>
</protein>
<organism evidence="1 2">
    <name type="scientific">Bactrocera dorsalis</name>
    <name type="common">Oriental fruit fly</name>
    <name type="synonym">Dacus dorsalis</name>
    <dbReference type="NCBI Taxonomy" id="27457"/>
    <lineage>
        <taxon>Eukaryota</taxon>
        <taxon>Metazoa</taxon>
        <taxon>Ecdysozoa</taxon>
        <taxon>Arthropoda</taxon>
        <taxon>Hexapoda</taxon>
        <taxon>Insecta</taxon>
        <taxon>Pterygota</taxon>
        <taxon>Neoptera</taxon>
        <taxon>Endopterygota</taxon>
        <taxon>Diptera</taxon>
        <taxon>Brachycera</taxon>
        <taxon>Muscomorpha</taxon>
        <taxon>Tephritoidea</taxon>
        <taxon>Tephritidae</taxon>
        <taxon>Bactrocera</taxon>
        <taxon>Bactrocera</taxon>
    </lineage>
</organism>
<dbReference type="RefSeq" id="XP_049315801.1">
    <property type="nucleotide sequence ID" value="XM_049459844.1"/>
</dbReference>
<sequence>MNRSNASSIEPPSEKTREHALLAVKQLIVGVNKMDPSEPPYSEAGYGEIQKYPHPSRSSVTIQLLLRSCQSLEASTNTPWLKGWKAARKEGNAEG</sequence>
<proteinExistence type="predicted"/>
<gene>
    <name evidence="2 3" type="primary">LOC125779198</name>
</gene>
<evidence type="ECO:0000313" key="3">
    <source>
        <dbReference type="RefSeq" id="XP_049315802.1"/>
    </source>
</evidence>
<dbReference type="RefSeq" id="XP_049315802.1">
    <property type="nucleotide sequence ID" value="XM_049459845.1"/>
</dbReference>
<reference evidence="2 3" key="1">
    <citation type="submission" date="2025-05" db="UniProtKB">
        <authorList>
            <consortium name="RefSeq"/>
        </authorList>
    </citation>
    <scope>IDENTIFICATION</scope>
    <source>
        <tissue evidence="2 3">Adult</tissue>
    </source>
</reference>
<evidence type="ECO:0000313" key="1">
    <source>
        <dbReference type="Proteomes" id="UP001652620"/>
    </source>
</evidence>
<dbReference type="Gene3D" id="3.40.50.300">
    <property type="entry name" value="P-loop containing nucleotide triphosphate hydrolases"/>
    <property type="match status" value="1"/>
</dbReference>
<dbReference type="Proteomes" id="UP001652620">
    <property type="component" value="Chromosome 6"/>
</dbReference>
<evidence type="ECO:0000313" key="2">
    <source>
        <dbReference type="RefSeq" id="XP_049315801.1"/>
    </source>
</evidence>
<name>A0ABM3K2V3_BACDO</name>
<keyword evidence="1" id="KW-1185">Reference proteome</keyword>
<dbReference type="GeneID" id="125779198"/>